<evidence type="ECO:0000313" key="1">
    <source>
        <dbReference type="EMBL" id="GIO35946.1"/>
    </source>
</evidence>
<comment type="caution">
    <text evidence="1">The sequence shown here is derived from an EMBL/GenBank/DDBJ whole genome shotgun (WGS) entry which is preliminary data.</text>
</comment>
<dbReference type="EMBL" id="BORR01000002">
    <property type="protein sequence ID" value="GIO35946.1"/>
    <property type="molecule type" value="Genomic_DNA"/>
</dbReference>
<gene>
    <name evidence="1" type="ORF">J41TS12_08070</name>
</gene>
<dbReference type="AlphaFoldDB" id="A0A919XMW9"/>
<accession>A0A919XMW9</accession>
<proteinExistence type="predicted"/>
<keyword evidence="2" id="KW-1185">Reference proteome</keyword>
<name>A0A919XMW9_9BACL</name>
<evidence type="ECO:0000313" key="2">
    <source>
        <dbReference type="Proteomes" id="UP000681162"/>
    </source>
</evidence>
<dbReference type="Proteomes" id="UP000681162">
    <property type="component" value="Unassembled WGS sequence"/>
</dbReference>
<organism evidence="1 2">
    <name type="scientific">Paenibacillus antibioticophila</name>
    <dbReference type="NCBI Taxonomy" id="1274374"/>
    <lineage>
        <taxon>Bacteria</taxon>
        <taxon>Bacillati</taxon>
        <taxon>Bacillota</taxon>
        <taxon>Bacilli</taxon>
        <taxon>Bacillales</taxon>
        <taxon>Paenibacillaceae</taxon>
        <taxon>Paenibacillus</taxon>
    </lineage>
</organism>
<reference evidence="1 2" key="1">
    <citation type="submission" date="2021-03" db="EMBL/GenBank/DDBJ databases">
        <title>Antimicrobial resistance genes in bacteria isolated from Japanese honey, and their potential for conferring macrolide and lincosamide resistance in the American foulbrood pathogen Paenibacillus larvae.</title>
        <authorList>
            <person name="Okamoto M."/>
            <person name="Kumagai M."/>
            <person name="Kanamori H."/>
            <person name="Takamatsu D."/>
        </authorList>
    </citation>
    <scope>NUCLEOTIDE SEQUENCE [LARGE SCALE GENOMIC DNA]</scope>
    <source>
        <strain evidence="1 2">J41TS12</strain>
    </source>
</reference>
<sequence>MPNTQISNGSEDLHDYWDWHEQDAYLSVGGLTSNVTDMLAYAQLQLSEEGSFSPILHRIIKFQKQSLGLSL</sequence>
<protein>
    <submittedName>
        <fullName evidence="1">Uncharacterized protein</fullName>
    </submittedName>
</protein>